<keyword evidence="1" id="KW-1133">Transmembrane helix</keyword>
<feature type="transmembrane region" description="Helical" evidence="1">
    <location>
        <begin position="302"/>
        <end position="322"/>
    </location>
</feature>
<dbReference type="RefSeq" id="WP_086595803.1">
    <property type="nucleotide sequence ID" value="NZ_MTSE01000012.1"/>
</dbReference>
<comment type="caution">
    <text evidence="2">The sequence shown here is derived from an EMBL/GenBank/DDBJ whole genome shotgun (WGS) entry which is preliminary data.</text>
</comment>
<feature type="transmembrane region" description="Helical" evidence="1">
    <location>
        <begin position="150"/>
        <end position="171"/>
    </location>
</feature>
<evidence type="ECO:0000313" key="2">
    <source>
        <dbReference type="EMBL" id="OUJ72188.1"/>
    </source>
</evidence>
<protein>
    <recommendedName>
        <fullName evidence="4">DUF2157 domain-containing protein</fullName>
    </recommendedName>
</protein>
<evidence type="ECO:0000313" key="3">
    <source>
        <dbReference type="Proteomes" id="UP000194873"/>
    </source>
</evidence>
<feature type="transmembrane region" description="Helical" evidence="1">
    <location>
        <begin position="178"/>
        <end position="199"/>
    </location>
</feature>
<feature type="transmembrane region" description="Helical" evidence="1">
    <location>
        <begin position="205"/>
        <end position="225"/>
    </location>
</feature>
<feature type="transmembrane region" description="Helical" evidence="1">
    <location>
        <begin position="328"/>
        <end position="348"/>
    </location>
</feature>
<keyword evidence="1" id="KW-0472">Membrane</keyword>
<sequence length="404" mass="44034">MIGKAYNPAWAYAEAMHAATARWSKLGLLTPKQREVIEADYPLDYHRPHMLLRIGQFIFTVIAGSMATGIAALWFFSVLEQHLKISVGIQLMSLIGATASFLVLEGSIKSARLYHSGSDNALLYMGLGWVTLLLGYLLDSAFPNAFGSSFSLANPFLLLLLLPMLAVLLVATIRYADWLVAVVAYFTYLLLIANVLLQFSIGRLLLPFALMGAAFVAYTLLRKLARRTDYLYYKRCFGWLKASTLTTFYLGGNYLVVREGNATLAGLFTSVQIPFAPLFYILTAVIPLVYLVVGLRRPDRIWLWVGLLAVGFSCYTLRYYRSLLPPEVAATLAGVVLVTLSAGAIRYLRTPRHGLTAAADEETPPLLNLESLIVAQTASVAPPPAPGFQFGGGNSGGGGATGNF</sequence>
<feature type="transmembrane region" description="Helical" evidence="1">
    <location>
        <begin position="237"/>
        <end position="257"/>
    </location>
</feature>
<reference evidence="2 3" key="1">
    <citation type="submission" date="2017-01" db="EMBL/GenBank/DDBJ databases">
        <title>A new Hymenobacter.</title>
        <authorList>
            <person name="Liang Y."/>
            <person name="Feng F."/>
        </authorList>
    </citation>
    <scope>NUCLEOTIDE SEQUENCE [LARGE SCALE GENOMIC DNA]</scope>
    <source>
        <strain evidence="2">MIMBbqt21</strain>
    </source>
</reference>
<feature type="transmembrane region" description="Helical" evidence="1">
    <location>
        <begin position="85"/>
        <end position="108"/>
    </location>
</feature>
<feature type="transmembrane region" description="Helical" evidence="1">
    <location>
        <begin position="57"/>
        <end position="79"/>
    </location>
</feature>
<dbReference type="EMBL" id="MTSE01000012">
    <property type="protein sequence ID" value="OUJ72188.1"/>
    <property type="molecule type" value="Genomic_DNA"/>
</dbReference>
<gene>
    <name evidence="2" type="ORF">BXP70_19590</name>
</gene>
<feature type="transmembrane region" description="Helical" evidence="1">
    <location>
        <begin position="277"/>
        <end position="295"/>
    </location>
</feature>
<dbReference type="AlphaFoldDB" id="A0A243W9H4"/>
<proteinExistence type="predicted"/>
<dbReference type="Proteomes" id="UP000194873">
    <property type="component" value="Unassembled WGS sequence"/>
</dbReference>
<name>A0A243W9H4_9BACT</name>
<evidence type="ECO:0000256" key="1">
    <source>
        <dbReference type="SAM" id="Phobius"/>
    </source>
</evidence>
<accession>A0A243W9H4</accession>
<keyword evidence="3" id="KW-1185">Reference proteome</keyword>
<keyword evidence="1" id="KW-0812">Transmembrane</keyword>
<organism evidence="2 3">
    <name type="scientific">Hymenobacter crusticola</name>
    <dbReference type="NCBI Taxonomy" id="1770526"/>
    <lineage>
        <taxon>Bacteria</taxon>
        <taxon>Pseudomonadati</taxon>
        <taxon>Bacteroidota</taxon>
        <taxon>Cytophagia</taxon>
        <taxon>Cytophagales</taxon>
        <taxon>Hymenobacteraceae</taxon>
        <taxon>Hymenobacter</taxon>
    </lineage>
</organism>
<evidence type="ECO:0008006" key="4">
    <source>
        <dbReference type="Google" id="ProtNLM"/>
    </source>
</evidence>
<dbReference type="OrthoDB" id="660047at2"/>
<feature type="transmembrane region" description="Helical" evidence="1">
    <location>
        <begin position="120"/>
        <end position="138"/>
    </location>
</feature>